<keyword evidence="9" id="KW-1185">Reference proteome</keyword>
<evidence type="ECO:0000256" key="6">
    <source>
        <dbReference type="SAM" id="SignalP"/>
    </source>
</evidence>
<keyword evidence="2" id="KW-0479">Metal-binding</keyword>
<sequence>MVLLAALFLSLVLLVSLANVLLLRVPPKKLPALLRTLFAQPPPPAAPGKVDGGPPPPPPPQKQQQKKKERRGVSAELRRVFATFDKNGDGLITREELRESLRGLQISVSDEEVEEAVAGSDANGDGRIDLDEFCGLLESMSAVGSAVGSSSSDRSLGDGECGGEEAELKEAFDVFDRNGDGVITVEELEGVLSSLGMSEGKRAKACEEMIRKVDVDGDGMVNFDEFKRMMRGGQALLVSA</sequence>
<evidence type="ECO:0000313" key="9">
    <source>
        <dbReference type="Proteomes" id="UP000030711"/>
    </source>
</evidence>
<dbReference type="InterPro" id="IPR018247">
    <property type="entry name" value="EF_Hand_1_Ca_BS"/>
</dbReference>
<keyword evidence="6" id="KW-0732">Signal</keyword>
<evidence type="ECO:0000313" key="8">
    <source>
        <dbReference type="EMBL" id="KAK2630972.1"/>
    </source>
</evidence>
<evidence type="ECO:0000256" key="2">
    <source>
        <dbReference type="ARBA" id="ARBA00022723"/>
    </source>
</evidence>
<dbReference type="Pfam" id="PF13499">
    <property type="entry name" value="EF-hand_7"/>
    <property type="match status" value="2"/>
</dbReference>
<dbReference type="PROSITE" id="PS50222">
    <property type="entry name" value="EF_HAND_2"/>
    <property type="match status" value="4"/>
</dbReference>
<evidence type="ECO:0000256" key="4">
    <source>
        <dbReference type="ARBA" id="ARBA00022837"/>
    </source>
</evidence>
<dbReference type="InterPro" id="IPR002048">
    <property type="entry name" value="EF_hand_dom"/>
</dbReference>
<feature type="domain" description="EF-hand" evidence="7">
    <location>
        <begin position="163"/>
        <end position="198"/>
    </location>
</feature>
<dbReference type="Proteomes" id="UP000030711">
    <property type="component" value="Unassembled WGS sequence"/>
</dbReference>
<proteinExistence type="predicted"/>
<organism evidence="8 9">
    <name type="scientific">Eucalyptus grandis</name>
    <name type="common">Flooded gum</name>
    <dbReference type="NCBI Taxonomy" id="71139"/>
    <lineage>
        <taxon>Eukaryota</taxon>
        <taxon>Viridiplantae</taxon>
        <taxon>Streptophyta</taxon>
        <taxon>Embryophyta</taxon>
        <taxon>Tracheophyta</taxon>
        <taxon>Spermatophyta</taxon>
        <taxon>Magnoliopsida</taxon>
        <taxon>eudicotyledons</taxon>
        <taxon>Gunneridae</taxon>
        <taxon>Pentapetalae</taxon>
        <taxon>rosids</taxon>
        <taxon>malvids</taxon>
        <taxon>Myrtales</taxon>
        <taxon>Myrtaceae</taxon>
        <taxon>Myrtoideae</taxon>
        <taxon>Eucalypteae</taxon>
        <taxon>Eucalyptus</taxon>
    </lineage>
</organism>
<evidence type="ECO:0000256" key="1">
    <source>
        <dbReference type="ARBA" id="ARBA00003291"/>
    </source>
</evidence>
<feature type="signal peptide" evidence="6">
    <location>
        <begin position="1"/>
        <end position="18"/>
    </location>
</feature>
<feature type="domain" description="EF-hand" evidence="7">
    <location>
        <begin position="72"/>
        <end position="107"/>
    </location>
</feature>
<feature type="region of interest" description="Disordered" evidence="5">
    <location>
        <begin position="41"/>
        <end position="73"/>
    </location>
</feature>
<comment type="function">
    <text evidence="1">Potential calcium sensor.</text>
</comment>
<feature type="chain" id="PRO_5041970666" description="EF-hand domain-containing protein" evidence="6">
    <location>
        <begin position="19"/>
        <end position="240"/>
    </location>
</feature>
<protein>
    <recommendedName>
        <fullName evidence="7">EF-hand domain-containing protein</fullName>
    </recommendedName>
</protein>
<comment type="caution">
    <text evidence="8">The sequence shown here is derived from an EMBL/GenBank/DDBJ whole genome shotgun (WGS) entry which is preliminary data.</text>
</comment>
<dbReference type="InterPro" id="IPR011992">
    <property type="entry name" value="EF-hand-dom_pair"/>
</dbReference>
<accession>A0AAD9T834</accession>
<dbReference type="FunFam" id="1.10.238.10:FF:000003">
    <property type="entry name" value="Calmodulin A"/>
    <property type="match status" value="1"/>
</dbReference>
<dbReference type="SMART" id="SM00054">
    <property type="entry name" value="EFh"/>
    <property type="match status" value="4"/>
</dbReference>
<dbReference type="SUPFAM" id="SSF47473">
    <property type="entry name" value="EF-hand"/>
    <property type="match status" value="1"/>
</dbReference>
<dbReference type="FunFam" id="1.10.238.10:FF:000089">
    <property type="entry name" value="calmodulin-like protein 3"/>
    <property type="match status" value="1"/>
</dbReference>
<dbReference type="EMBL" id="MU852080">
    <property type="protein sequence ID" value="KAK2630972.1"/>
    <property type="molecule type" value="Genomic_DNA"/>
</dbReference>
<dbReference type="PROSITE" id="PS00018">
    <property type="entry name" value="EF_HAND_1"/>
    <property type="match status" value="4"/>
</dbReference>
<reference evidence="8 9" key="1">
    <citation type="journal article" date="2014" name="Nature">
        <title>The genome of Eucalyptus grandis.</title>
        <authorList>
            <person name="Myburg A.A."/>
            <person name="Grattapaglia D."/>
            <person name="Tuskan G.A."/>
            <person name="Hellsten U."/>
            <person name="Hayes R.D."/>
            <person name="Grimwood J."/>
            <person name="Jenkins J."/>
            <person name="Lindquist E."/>
            <person name="Tice H."/>
            <person name="Bauer D."/>
            <person name="Goodstein D.M."/>
            <person name="Dubchak I."/>
            <person name="Poliakov A."/>
            <person name="Mizrachi E."/>
            <person name="Kullan A.R."/>
            <person name="Hussey S.G."/>
            <person name="Pinard D."/>
            <person name="van der Merwe K."/>
            <person name="Singh P."/>
            <person name="van Jaarsveld I."/>
            <person name="Silva-Junior O.B."/>
            <person name="Togawa R.C."/>
            <person name="Pappas M.R."/>
            <person name="Faria D.A."/>
            <person name="Sansaloni C.P."/>
            <person name="Petroli C.D."/>
            <person name="Yang X."/>
            <person name="Ranjan P."/>
            <person name="Tschaplinski T.J."/>
            <person name="Ye C.Y."/>
            <person name="Li T."/>
            <person name="Sterck L."/>
            <person name="Vanneste K."/>
            <person name="Murat F."/>
            <person name="Soler M."/>
            <person name="Clemente H.S."/>
            <person name="Saidi N."/>
            <person name="Cassan-Wang H."/>
            <person name="Dunand C."/>
            <person name="Hefer C.A."/>
            <person name="Bornberg-Bauer E."/>
            <person name="Kersting A.R."/>
            <person name="Vining K."/>
            <person name="Amarasinghe V."/>
            <person name="Ranik M."/>
            <person name="Naithani S."/>
            <person name="Elser J."/>
            <person name="Boyd A.E."/>
            <person name="Liston A."/>
            <person name="Spatafora J.W."/>
            <person name="Dharmwardhana P."/>
            <person name="Raja R."/>
            <person name="Sullivan C."/>
            <person name="Romanel E."/>
            <person name="Alves-Ferreira M."/>
            <person name="Kulheim C."/>
            <person name="Foley W."/>
            <person name="Carocha V."/>
            <person name="Paiva J."/>
            <person name="Kudrna D."/>
            <person name="Brommonschenkel S.H."/>
            <person name="Pasquali G."/>
            <person name="Byrne M."/>
            <person name="Rigault P."/>
            <person name="Tibbits J."/>
            <person name="Spokevicius A."/>
            <person name="Jones R.C."/>
            <person name="Steane D.A."/>
            <person name="Vaillancourt R.E."/>
            <person name="Potts B.M."/>
            <person name="Joubert F."/>
            <person name="Barry K."/>
            <person name="Pappas G.J."/>
            <person name="Strauss S.H."/>
            <person name="Jaiswal P."/>
            <person name="Grima-Pettenati J."/>
            <person name="Salse J."/>
            <person name="Van de Peer Y."/>
            <person name="Rokhsar D.S."/>
            <person name="Schmutz J."/>
        </authorList>
    </citation>
    <scope>NUCLEOTIDE SEQUENCE [LARGE SCALE GENOMIC DNA]</scope>
    <source>
        <strain evidence="9">cv. BRASUZ1</strain>
        <tissue evidence="8">Leaf extractions</tissue>
    </source>
</reference>
<name>A0AAD9T834_EUCGR</name>
<dbReference type="Gene3D" id="1.10.238.10">
    <property type="entry name" value="EF-hand"/>
    <property type="match status" value="2"/>
</dbReference>
<feature type="domain" description="EF-hand" evidence="7">
    <location>
        <begin position="201"/>
        <end position="236"/>
    </location>
</feature>
<evidence type="ECO:0000259" key="7">
    <source>
        <dbReference type="PROSITE" id="PS50222"/>
    </source>
</evidence>
<dbReference type="PANTHER" id="PTHR10891">
    <property type="entry name" value="EF-HAND CALCIUM-BINDING DOMAIN CONTAINING PROTEIN"/>
    <property type="match status" value="1"/>
</dbReference>
<dbReference type="InterPro" id="IPR039647">
    <property type="entry name" value="EF_hand_pair_protein_CML-like"/>
</dbReference>
<dbReference type="GO" id="GO:0005509">
    <property type="term" value="F:calcium ion binding"/>
    <property type="evidence" value="ECO:0007669"/>
    <property type="project" value="InterPro"/>
</dbReference>
<dbReference type="CDD" id="cd00051">
    <property type="entry name" value="EFh"/>
    <property type="match status" value="2"/>
</dbReference>
<dbReference type="GO" id="GO:0005737">
    <property type="term" value="C:cytoplasm"/>
    <property type="evidence" value="ECO:0007669"/>
    <property type="project" value="UniProtKB-ARBA"/>
</dbReference>
<dbReference type="AlphaFoldDB" id="A0AAD9T834"/>
<keyword evidence="3" id="KW-0677">Repeat</keyword>
<feature type="domain" description="EF-hand" evidence="7">
    <location>
        <begin position="108"/>
        <end position="143"/>
    </location>
</feature>
<evidence type="ECO:0000256" key="5">
    <source>
        <dbReference type="SAM" id="MobiDB-lite"/>
    </source>
</evidence>
<dbReference type="KEGG" id="egr:104438573"/>
<gene>
    <name evidence="8" type="ORF">EUGRSUZ_L03626</name>
</gene>
<keyword evidence="4" id="KW-0106">Calcium</keyword>
<evidence type="ECO:0000256" key="3">
    <source>
        <dbReference type="ARBA" id="ARBA00022737"/>
    </source>
</evidence>